<dbReference type="EMBL" id="VMNK01000003">
    <property type="protein sequence ID" value="TVO59016.1"/>
    <property type="molecule type" value="Genomic_DNA"/>
</dbReference>
<gene>
    <name evidence="1" type="ORF">FHP91_05030</name>
</gene>
<protein>
    <submittedName>
        <fullName evidence="1">Uncharacterized protein</fullName>
    </submittedName>
</protein>
<dbReference type="RefSeq" id="WP_144308525.1">
    <property type="nucleotide sequence ID" value="NZ_VMNK01000003.1"/>
</dbReference>
<sequence length="218" mass="22949">MSGYSQSPRIVKGGIVLIDPQSAQVRRVIALQYNPEKLSRSLQVQGAGEGAERSEALRLKGPAIETFRLEADIDAADQLEFPDQHANVVAAGIAPQLAVLESLVNPTAADLLAGKALAAAGTLEIAAMESALALFVWGANRIAPVRVTEFSISEEAFDPALNPINAKVNLSLRVLSIDDLGFDHKGGGLFMAYLQSREKLASKAATFGFDALGIGGLP</sequence>
<evidence type="ECO:0000313" key="2">
    <source>
        <dbReference type="Proteomes" id="UP000319502"/>
    </source>
</evidence>
<reference evidence="1 2" key="1">
    <citation type="submission" date="2019-07" db="EMBL/GenBank/DDBJ databases">
        <title>The pathways for chlorine oxyanion respiration interact through the shared metabolite chlorate.</title>
        <authorList>
            <person name="Barnum T.P."/>
            <person name="Cheng Y."/>
            <person name="Hill K.A."/>
            <person name="Lucas L.N."/>
            <person name="Carlson H.K."/>
            <person name="Coates J.D."/>
        </authorList>
    </citation>
    <scope>NUCLEOTIDE SEQUENCE [LARGE SCALE GENOMIC DNA]</scope>
    <source>
        <strain evidence="1 2">SFB-3</strain>
    </source>
</reference>
<comment type="caution">
    <text evidence="1">The sequence shown here is derived from an EMBL/GenBank/DDBJ whole genome shotgun (WGS) entry which is preliminary data.</text>
</comment>
<dbReference type="AlphaFoldDB" id="A0A557R1L7"/>
<proteinExistence type="predicted"/>
<accession>A0A557R1L7</accession>
<name>A0A557R1L7_9RHOO</name>
<keyword evidence="2" id="KW-1185">Reference proteome</keyword>
<organism evidence="1 2">
    <name type="scientific">Denitromonas halophila</name>
    <dbReference type="NCBI Taxonomy" id="1629404"/>
    <lineage>
        <taxon>Bacteria</taxon>
        <taxon>Pseudomonadati</taxon>
        <taxon>Pseudomonadota</taxon>
        <taxon>Betaproteobacteria</taxon>
        <taxon>Rhodocyclales</taxon>
        <taxon>Zoogloeaceae</taxon>
        <taxon>Denitromonas</taxon>
    </lineage>
</organism>
<dbReference type="OrthoDB" id="661223at2"/>
<evidence type="ECO:0000313" key="1">
    <source>
        <dbReference type="EMBL" id="TVO59016.1"/>
    </source>
</evidence>
<dbReference type="Proteomes" id="UP000319502">
    <property type="component" value="Unassembled WGS sequence"/>
</dbReference>